<dbReference type="GO" id="GO:0035197">
    <property type="term" value="F:siRNA binding"/>
    <property type="evidence" value="ECO:0007669"/>
    <property type="project" value="TreeGrafter"/>
</dbReference>
<name>A0AAD9NDR0_9ANNE</name>
<dbReference type="EMBL" id="JAODUP010000079">
    <property type="protein sequence ID" value="KAK2163449.1"/>
    <property type="molecule type" value="Genomic_DNA"/>
</dbReference>
<dbReference type="SUPFAM" id="SSF53474">
    <property type="entry name" value="alpha/beta-Hydrolases"/>
    <property type="match status" value="1"/>
</dbReference>
<organism evidence="3 4">
    <name type="scientific">Paralvinella palmiformis</name>
    <dbReference type="NCBI Taxonomy" id="53620"/>
    <lineage>
        <taxon>Eukaryota</taxon>
        <taxon>Metazoa</taxon>
        <taxon>Spiralia</taxon>
        <taxon>Lophotrochozoa</taxon>
        <taxon>Annelida</taxon>
        <taxon>Polychaeta</taxon>
        <taxon>Sedentaria</taxon>
        <taxon>Canalipalpata</taxon>
        <taxon>Terebellida</taxon>
        <taxon>Terebelliformia</taxon>
        <taxon>Alvinellidae</taxon>
        <taxon>Paralvinella</taxon>
    </lineage>
</organism>
<proteinExistence type="predicted"/>
<dbReference type="PANTHER" id="PTHR21357">
    <property type="entry name" value="FAM172 FAMILY PROTEIN HOMOLOG CG10038"/>
    <property type="match status" value="1"/>
</dbReference>
<comment type="caution">
    <text evidence="3">The sequence shown here is derived from an EMBL/GenBank/DDBJ whole genome shotgun (WGS) entry which is preliminary data.</text>
</comment>
<keyword evidence="4" id="KW-1185">Reference proteome</keyword>
<dbReference type="InterPro" id="IPR029058">
    <property type="entry name" value="AB_hydrolase_fold"/>
</dbReference>
<dbReference type="Pfam" id="PF22749">
    <property type="entry name" value="Arb2"/>
    <property type="match status" value="1"/>
</dbReference>
<feature type="domain" description="Arb2" evidence="2">
    <location>
        <begin position="39"/>
        <end position="254"/>
    </location>
</feature>
<dbReference type="PANTHER" id="PTHR21357:SF4">
    <property type="entry name" value="FAM172 FAMILY PROTEIN HOMOLOG CG10038"/>
    <property type="match status" value="1"/>
</dbReference>
<dbReference type="GO" id="GO:0031048">
    <property type="term" value="P:regulatory ncRNA-mediated heterochromatin formation"/>
    <property type="evidence" value="ECO:0007669"/>
    <property type="project" value="TreeGrafter"/>
</dbReference>
<evidence type="ECO:0000313" key="4">
    <source>
        <dbReference type="Proteomes" id="UP001208570"/>
    </source>
</evidence>
<dbReference type="InterPro" id="IPR053858">
    <property type="entry name" value="Arb2_dom"/>
</dbReference>
<feature type="compositionally biased region" description="Polar residues" evidence="1">
    <location>
        <begin position="299"/>
        <end position="322"/>
    </location>
</feature>
<evidence type="ECO:0000256" key="1">
    <source>
        <dbReference type="SAM" id="MobiDB-lite"/>
    </source>
</evidence>
<dbReference type="Proteomes" id="UP001208570">
    <property type="component" value="Unassembled WGS sequence"/>
</dbReference>
<gene>
    <name evidence="3" type="ORF">LSH36_79g05010</name>
</gene>
<feature type="region of interest" description="Disordered" evidence="1">
    <location>
        <begin position="299"/>
        <end position="335"/>
    </location>
</feature>
<accession>A0AAD9NDR0</accession>
<dbReference type="GO" id="GO:0005634">
    <property type="term" value="C:nucleus"/>
    <property type="evidence" value="ECO:0007669"/>
    <property type="project" value="TreeGrafter"/>
</dbReference>
<protein>
    <recommendedName>
        <fullName evidence="2">Arb2 domain-containing protein</fullName>
    </recommendedName>
</protein>
<evidence type="ECO:0000259" key="2">
    <source>
        <dbReference type="Pfam" id="PF22749"/>
    </source>
</evidence>
<dbReference type="InterPro" id="IPR048263">
    <property type="entry name" value="Arb2"/>
</dbReference>
<reference evidence="3" key="1">
    <citation type="journal article" date="2023" name="Mol. Biol. Evol.">
        <title>Third-Generation Sequencing Reveals the Adaptive Role of the Epigenome in Three Deep-Sea Polychaetes.</title>
        <authorList>
            <person name="Perez M."/>
            <person name="Aroh O."/>
            <person name="Sun Y."/>
            <person name="Lan Y."/>
            <person name="Juniper S.K."/>
            <person name="Young C.R."/>
            <person name="Angers B."/>
            <person name="Qian P.Y."/>
        </authorList>
    </citation>
    <scope>NUCLEOTIDE SEQUENCE</scope>
    <source>
        <strain evidence="3">P08H-3</strain>
    </source>
</reference>
<dbReference type="AlphaFoldDB" id="A0AAD9NDR0"/>
<sequence>MLVGGELREKGSNKPYRLIQRKVFVKQEKYNKDELLQRKKDIDYNQEKYNEIGLAITMHVYSLLEKAEMEKVIIPEGANPEDKLKSYIYMSKDALNKEAVLVLVQGDTTIRAGQWSRRLIITEGLRQGTQLEYIDFGKKNNFGVIVLNPNLNYILTRKVKDTKCIMGSETNLDHILYVWDTFLQKSSIKHIGFIAHANGGLVTAFLLKERPECLERIFALAFLDSIHSYFNYKEKEQKILDKHAINWLRSKEPLDTAIENTYNEIQKSSGEENHFRVPFAAKESVFRFILEKYKERLNSSAQTSDQPMSQISDQPTSQTSDQPLDMTCTYETTKL</sequence>
<evidence type="ECO:0000313" key="3">
    <source>
        <dbReference type="EMBL" id="KAK2163449.1"/>
    </source>
</evidence>